<reference evidence="1" key="1">
    <citation type="submission" date="2024-06" db="EMBL/GenBank/DDBJ databases">
        <authorList>
            <person name="Coelho C."/>
            <person name="Bento M."/>
            <person name="Garcia E."/>
            <person name="Camelo A."/>
            <person name="Brandao I."/>
            <person name="Espirito Santo C."/>
            <person name="Trovao J."/>
            <person name="Verissimo A."/>
            <person name="Costa J."/>
            <person name="Tiago I."/>
        </authorList>
    </citation>
    <scope>NUCLEOTIDE SEQUENCE</scope>
    <source>
        <strain evidence="1">KWT182</strain>
    </source>
</reference>
<name>A0AAU7Q6E9_9GAMM</name>
<protein>
    <recommendedName>
        <fullName evidence="2">Pectate lyase superfamily protein domain-containing protein</fullName>
    </recommendedName>
</protein>
<organism evidence="1">
    <name type="scientific">Acerihabitans sp. KWT182</name>
    <dbReference type="NCBI Taxonomy" id="3157919"/>
    <lineage>
        <taxon>Bacteria</taxon>
        <taxon>Pseudomonadati</taxon>
        <taxon>Pseudomonadota</taxon>
        <taxon>Gammaproteobacteria</taxon>
        <taxon>Enterobacterales</taxon>
        <taxon>Pectobacteriaceae</taxon>
        <taxon>Acerihabitans</taxon>
    </lineage>
</organism>
<dbReference type="EMBL" id="CP157947">
    <property type="protein sequence ID" value="XBS68322.1"/>
    <property type="molecule type" value="Genomic_DNA"/>
</dbReference>
<proteinExistence type="predicted"/>
<evidence type="ECO:0008006" key="2">
    <source>
        <dbReference type="Google" id="ProtNLM"/>
    </source>
</evidence>
<dbReference type="AlphaFoldDB" id="A0AAU7Q6E9"/>
<gene>
    <name evidence="1" type="ORF">ABK905_16330</name>
</gene>
<evidence type="ECO:0000313" key="1">
    <source>
        <dbReference type="EMBL" id="XBS68322.1"/>
    </source>
</evidence>
<accession>A0AAU7Q6E9</accession>
<sequence length="373" mass="40932">MGNSIIPNRLNSSINQSIIVKHHFNASQILSKSIACNYIQYFVYDYTSGLLIEGSFVLIDSTIWRQAMPTSVTGVIPTAEEYNDLVTQEELTTALGEITTDDISIGETTLNQILSIDIRQFGAHPITEGGYEDFDSTDAFQLAVDFAAANNIGMVKYSGQYKLLSFPKTFTLPGDDGTVYPSWVGNGDTNIAAESTNFLPVSITVPSSIKLMADNKDKDALIGPYNYMTGDINLSSGAMFLFTNGSKETTVRTQMENISISNSFIGYVLEGISFRSDLNNCLFSGCGIAGIEQGVEKSTKRNIAIINCYAGIVRGGWWTYRSNTRQTTTYMPPYPAIDVYLSCWVDADSVDGFSYTSPGGTWDARYAEIDSFF</sequence>